<feature type="region of interest" description="Disordered" evidence="6">
    <location>
        <begin position="292"/>
        <end position="370"/>
    </location>
</feature>
<accession>A0A1C7NFM7</accession>
<evidence type="ECO:0000256" key="5">
    <source>
        <dbReference type="ARBA" id="ARBA00023242"/>
    </source>
</evidence>
<dbReference type="InParanoid" id="A0A1C7NFM7"/>
<organism evidence="7 8">
    <name type="scientific">Choanephora cucurbitarum</name>
    <dbReference type="NCBI Taxonomy" id="101091"/>
    <lineage>
        <taxon>Eukaryota</taxon>
        <taxon>Fungi</taxon>
        <taxon>Fungi incertae sedis</taxon>
        <taxon>Mucoromycota</taxon>
        <taxon>Mucoromycotina</taxon>
        <taxon>Mucoromycetes</taxon>
        <taxon>Mucorales</taxon>
        <taxon>Mucorineae</taxon>
        <taxon>Choanephoraceae</taxon>
        <taxon>Choanephoroideae</taxon>
        <taxon>Choanephora</taxon>
    </lineage>
</organism>
<keyword evidence="5" id="KW-0539">Nucleus</keyword>
<evidence type="ECO:0000313" key="8">
    <source>
        <dbReference type="Proteomes" id="UP000093000"/>
    </source>
</evidence>
<feature type="compositionally biased region" description="Low complexity" evidence="6">
    <location>
        <begin position="31"/>
        <end position="48"/>
    </location>
</feature>
<dbReference type="GO" id="GO:0010468">
    <property type="term" value="P:regulation of gene expression"/>
    <property type="evidence" value="ECO:0007669"/>
    <property type="project" value="UniProtKB-ARBA"/>
</dbReference>
<keyword evidence="4" id="KW-0804">Transcription</keyword>
<feature type="compositionally biased region" description="Polar residues" evidence="6">
    <location>
        <begin position="355"/>
        <end position="370"/>
    </location>
</feature>
<dbReference type="InterPro" id="IPR013907">
    <property type="entry name" value="Sds3"/>
</dbReference>
<keyword evidence="3" id="KW-0805">Transcription regulation</keyword>
<evidence type="ECO:0000256" key="2">
    <source>
        <dbReference type="ARBA" id="ARBA00022491"/>
    </source>
</evidence>
<evidence type="ECO:0000256" key="3">
    <source>
        <dbReference type="ARBA" id="ARBA00023015"/>
    </source>
</evidence>
<dbReference type="OrthoDB" id="2442703at2759"/>
<feature type="compositionally biased region" description="Polar residues" evidence="6">
    <location>
        <begin position="299"/>
        <end position="311"/>
    </location>
</feature>
<gene>
    <name evidence="7" type="ORF">A0J61_04584</name>
</gene>
<keyword evidence="8" id="KW-1185">Reference proteome</keyword>
<comment type="subcellular location">
    <subcellularLocation>
        <location evidence="1">Nucleus</location>
    </subcellularLocation>
</comment>
<feature type="region of interest" description="Disordered" evidence="6">
    <location>
        <begin position="1"/>
        <end position="48"/>
    </location>
</feature>
<comment type="caution">
    <text evidence="7">The sequence shown here is derived from an EMBL/GenBank/DDBJ whole genome shotgun (WGS) entry which is preliminary data.</text>
</comment>
<feature type="region of interest" description="Disordered" evidence="6">
    <location>
        <begin position="88"/>
        <end position="168"/>
    </location>
</feature>
<feature type="compositionally biased region" description="Low complexity" evidence="6">
    <location>
        <begin position="88"/>
        <end position="103"/>
    </location>
</feature>
<feature type="compositionally biased region" description="Basic and acidic residues" evidence="6">
    <location>
        <begin position="145"/>
        <end position="168"/>
    </location>
</feature>
<evidence type="ECO:0000256" key="4">
    <source>
        <dbReference type="ARBA" id="ARBA00023163"/>
    </source>
</evidence>
<name>A0A1C7NFM7_9FUNG</name>
<dbReference type="AlphaFoldDB" id="A0A1C7NFM7"/>
<feature type="compositionally biased region" description="Basic and acidic residues" evidence="6">
    <location>
        <begin position="336"/>
        <end position="347"/>
    </location>
</feature>
<dbReference type="EMBL" id="LUGH01000227">
    <property type="protein sequence ID" value="OBZ87366.1"/>
    <property type="molecule type" value="Genomic_DNA"/>
</dbReference>
<evidence type="ECO:0000256" key="1">
    <source>
        <dbReference type="ARBA" id="ARBA00004123"/>
    </source>
</evidence>
<dbReference type="STRING" id="101091.A0A1C7NFM7"/>
<dbReference type="Proteomes" id="UP000093000">
    <property type="component" value="Unassembled WGS sequence"/>
</dbReference>
<sequence length="370" mass="41644">MSQPRFTEELNTIEARRTARSASPVVEDIESSASSSTEESSAAAFSSSTSNTIITGHMIGSTNNNINNNNALTTNPAAAAAAAALANTTTTGSGGRVTRSQSVESSGYETTDSRKRKRQAKATTAPNKRKADTKLPSSPPLQPNTKDDTERETRTSSQRLTKEAREAKRAQRDFVIKERLEELDKLEQAVKDGSHIEYHKLLSNIEEKRAKMLNVAEMRRSLAESIVINFFNWQKEAAYSQYHWDKLALRRSMIQHVQHRINVLEQEYYSNHIQSLSEEDADHDIEWAKQDPNEEKSNTETPPSQIPSQPNHYRESSPPLDMLASLADGHSYPQSKEFKEEPSEKTYKLPPLNSWHYSRNNNERPSLPTS</sequence>
<proteinExistence type="predicted"/>
<protein>
    <submittedName>
        <fullName evidence="7">Uncharacterized protein</fullName>
    </submittedName>
</protein>
<reference evidence="7 8" key="1">
    <citation type="submission" date="2016-03" db="EMBL/GenBank/DDBJ databases">
        <title>Choanephora cucurbitarum.</title>
        <authorList>
            <person name="Min B."/>
            <person name="Park H."/>
            <person name="Park J.-H."/>
            <person name="Shin H.-D."/>
            <person name="Choi I.-G."/>
        </authorList>
    </citation>
    <scope>NUCLEOTIDE SEQUENCE [LARGE SCALE GENOMIC DNA]</scope>
    <source>
        <strain evidence="7 8">KUS-F28377</strain>
    </source>
</reference>
<evidence type="ECO:0000313" key="7">
    <source>
        <dbReference type="EMBL" id="OBZ87366.1"/>
    </source>
</evidence>
<evidence type="ECO:0000256" key="6">
    <source>
        <dbReference type="SAM" id="MobiDB-lite"/>
    </source>
</evidence>
<dbReference type="Pfam" id="PF08598">
    <property type="entry name" value="Sds3"/>
    <property type="match status" value="1"/>
</dbReference>
<dbReference type="GO" id="GO:0005654">
    <property type="term" value="C:nucleoplasm"/>
    <property type="evidence" value="ECO:0007669"/>
    <property type="project" value="UniProtKB-ARBA"/>
</dbReference>
<keyword evidence="2" id="KW-0678">Repressor</keyword>